<organism evidence="1 2">
    <name type="scientific">Nephila pilipes</name>
    <name type="common">Giant wood spider</name>
    <name type="synonym">Nephila maculata</name>
    <dbReference type="NCBI Taxonomy" id="299642"/>
    <lineage>
        <taxon>Eukaryota</taxon>
        <taxon>Metazoa</taxon>
        <taxon>Ecdysozoa</taxon>
        <taxon>Arthropoda</taxon>
        <taxon>Chelicerata</taxon>
        <taxon>Arachnida</taxon>
        <taxon>Araneae</taxon>
        <taxon>Araneomorphae</taxon>
        <taxon>Entelegynae</taxon>
        <taxon>Araneoidea</taxon>
        <taxon>Nephilidae</taxon>
        <taxon>Nephila</taxon>
    </lineage>
</organism>
<gene>
    <name evidence="1" type="ORF">NPIL_237681</name>
</gene>
<comment type="caution">
    <text evidence="1">The sequence shown here is derived from an EMBL/GenBank/DDBJ whole genome shotgun (WGS) entry which is preliminary data.</text>
</comment>
<accession>A0A8X6NFD2</accession>
<dbReference type="AlphaFoldDB" id="A0A8X6NFD2"/>
<dbReference type="EMBL" id="BMAW01009135">
    <property type="protein sequence ID" value="GFT12201.1"/>
    <property type="molecule type" value="Genomic_DNA"/>
</dbReference>
<reference evidence="1" key="1">
    <citation type="submission" date="2020-08" db="EMBL/GenBank/DDBJ databases">
        <title>Multicomponent nature underlies the extraordinary mechanical properties of spider dragline silk.</title>
        <authorList>
            <person name="Kono N."/>
            <person name="Nakamura H."/>
            <person name="Mori M."/>
            <person name="Yoshida Y."/>
            <person name="Ohtoshi R."/>
            <person name="Malay A.D."/>
            <person name="Moran D.A.P."/>
            <person name="Tomita M."/>
            <person name="Numata K."/>
            <person name="Arakawa K."/>
        </authorList>
    </citation>
    <scope>NUCLEOTIDE SEQUENCE</scope>
</reference>
<name>A0A8X6NFD2_NEPPI</name>
<keyword evidence="2" id="KW-1185">Reference proteome</keyword>
<proteinExistence type="predicted"/>
<dbReference type="Proteomes" id="UP000887013">
    <property type="component" value="Unassembled WGS sequence"/>
</dbReference>
<evidence type="ECO:0000313" key="1">
    <source>
        <dbReference type="EMBL" id="GFT12201.1"/>
    </source>
</evidence>
<evidence type="ECO:0000313" key="2">
    <source>
        <dbReference type="Proteomes" id="UP000887013"/>
    </source>
</evidence>
<sequence>MRSRLKKLKASLDQKAAICWKNNWGRSCLMDSIINNLTAYYGNSIRANAQNVGEMKNYMGCMGSYSQNREGIETLGSKGDEAFQIASRVSAGGCGTLAYPGAAEVPEESPLCSDVHASGTVGEYIDVQWGGSRHGPLHVESAVISSSRCGCL</sequence>
<protein>
    <submittedName>
        <fullName evidence="1">Uncharacterized protein</fullName>
    </submittedName>
</protein>